<evidence type="ECO:0000313" key="2">
    <source>
        <dbReference type="Proteomes" id="UP000217790"/>
    </source>
</evidence>
<evidence type="ECO:0000313" key="1">
    <source>
        <dbReference type="EMBL" id="PBK96043.1"/>
    </source>
</evidence>
<name>A0A2H3E651_ARMGA</name>
<dbReference type="OrthoDB" id="10522982at2759"/>
<dbReference type="EMBL" id="KZ293651">
    <property type="protein sequence ID" value="PBK96043.1"/>
    <property type="molecule type" value="Genomic_DNA"/>
</dbReference>
<proteinExistence type="predicted"/>
<keyword evidence="2" id="KW-1185">Reference proteome</keyword>
<gene>
    <name evidence="1" type="ORF">ARMGADRAFT_757228</name>
</gene>
<dbReference type="AlphaFoldDB" id="A0A2H3E651"/>
<dbReference type="Proteomes" id="UP000217790">
    <property type="component" value="Unassembled WGS sequence"/>
</dbReference>
<organism evidence="1 2">
    <name type="scientific">Armillaria gallica</name>
    <name type="common">Bulbous honey fungus</name>
    <name type="synonym">Armillaria bulbosa</name>
    <dbReference type="NCBI Taxonomy" id="47427"/>
    <lineage>
        <taxon>Eukaryota</taxon>
        <taxon>Fungi</taxon>
        <taxon>Dikarya</taxon>
        <taxon>Basidiomycota</taxon>
        <taxon>Agaricomycotina</taxon>
        <taxon>Agaricomycetes</taxon>
        <taxon>Agaricomycetidae</taxon>
        <taxon>Agaricales</taxon>
        <taxon>Marasmiineae</taxon>
        <taxon>Physalacriaceae</taxon>
        <taxon>Armillaria</taxon>
    </lineage>
</organism>
<reference evidence="2" key="1">
    <citation type="journal article" date="2017" name="Nat. Ecol. Evol.">
        <title>Genome expansion and lineage-specific genetic innovations in the forest pathogenic fungi Armillaria.</title>
        <authorList>
            <person name="Sipos G."/>
            <person name="Prasanna A.N."/>
            <person name="Walter M.C."/>
            <person name="O'Connor E."/>
            <person name="Balint B."/>
            <person name="Krizsan K."/>
            <person name="Kiss B."/>
            <person name="Hess J."/>
            <person name="Varga T."/>
            <person name="Slot J."/>
            <person name="Riley R."/>
            <person name="Boka B."/>
            <person name="Rigling D."/>
            <person name="Barry K."/>
            <person name="Lee J."/>
            <person name="Mihaltcheva S."/>
            <person name="LaButti K."/>
            <person name="Lipzen A."/>
            <person name="Waldron R."/>
            <person name="Moloney N.M."/>
            <person name="Sperisen C."/>
            <person name="Kredics L."/>
            <person name="Vagvoelgyi C."/>
            <person name="Patrignani A."/>
            <person name="Fitzpatrick D."/>
            <person name="Nagy I."/>
            <person name="Doyle S."/>
            <person name="Anderson J.B."/>
            <person name="Grigoriev I.V."/>
            <person name="Gueldener U."/>
            <person name="Muensterkoetter M."/>
            <person name="Nagy L.G."/>
        </authorList>
    </citation>
    <scope>NUCLEOTIDE SEQUENCE [LARGE SCALE GENOMIC DNA]</scope>
    <source>
        <strain evidence="2">Ar21-2</strain>
    </source>
</reference>
<sequence length="159" mass="17671">MGGTDSIDDLITERYSVGTPLISAATPVYWAMRRGSSVPFQPVLHGRDARTIDHLSDPRYGRHGWHSNLTFLELHDISSKWAVQGSKGHGEFRVCVMRSCVQCVCVISTCVCVNASACALLCMRWKKCVDAFDACACVTDMRFLGFLCVFCCFGFCVWP</sequence>
<dbReference type="InParanoid" id="A0A2H3E651"/>
<protein>
    <submittedName>
        <fullName evidence="1">Uncharacterized protein</fullName>
    </submittedName>
</protein>
<accession>A0A2H3E651</accession>